<keyword evidence="10 11" id="KW-0472">Membrane</keyword>
<dbReference type="EC" id="2.7.13.3" evidence="3"/>
<feature type="domain" description="HAMP" evidence="13">
    <location>
        <begin position="204"/>
        <end position="257"/>
    </location>
</feature>
<dbReference type="SUPFAM" id="SSF47384">
    <property type="entry name" value="Homodimeric domain of signal transducing histidine kinase"/>
    <property type="match status" value="1"/>
</dbReference>
<dbReference type="Gene3D" id="6.10.340.10">
    <property type="match status" value="1"/>
</dbReference>
<dbReference type="SMART" id="SM00304">
    <property type="entry name" value="HAMP"/>
    <property type="match status" value="1"/>
</dbReference>
<evidence type="ECO:0000256" key="1">
    <source>
        <dbReference type="ARBA" id="ARBA00000085"/>
    </source>
</evidence>
<organism evidence="14 15">
    <name type="scientific">Pseudobdellovibrio exovorus JSS</name>
    <dbReference type="NCBI Taxonomy" id="1184267"/>
    <lineage>
        <taxon>Bacteria</taxon>
        <taxon>Pseudomonadati</taxon>
        <taxon>Bdellovibrionota</taxon>
        <taxon>Bdellovibrionia</taxon>
        <taxon>Bdellovibrionales</taxon>
        <taxon>Pseudobdellovibrionaceae</taxon>
        <taxon>Pseudobdellovibrio</taxon>
    </lineage>
</organism>
<evidence type="ECO:0000256" key="6">
    <source>
        <dbReference type="ARBA" id="ARBA00022692"/>
    </source>
</evidence>
<evidence type="ECO:0000259" key="12">
    <source>
        <dbReference type="PROSITE" id="PS50109"/>
    </source>
</evidence>
<dbReference type="KEGG" id="bex:A11Q_934"/>
<dbReference type="InterPro" id="IPR003660">
    <property type="entry name" value="HAMP_dom"/>
</dbReference>
<keyword evidence="4" id="KW-0597">Phosphoprotein</keyword>
<evidence type="ECO:0000256" key="9">
    <source>
        <dbReference type="ARBA" id="ARBA00023012"/>
    </source>
</evidence>
<dbReference type="CDD" id="cd06225">
    <property type="entry name" value="HAMP"/>
    <property type="match status" value="1"/>
</dbReference>
<dbReference type="Pfam" id="PF00672">
    <property type="entry name" value="HAMP"/>
    <property type="match status" value="1"/>
</dbReference>
<dbReference type="eggNOG" id="COG5000">
    <property type="taxonomic scope" value="Bacteria"/>
</dbReference>
<keyword evidence="5" id="KW-0808">Transferase</keyword>
<dbReference type="eggNOG" id="COG2205">
    <property type="taxonomic scope" value="Bacteria"/>
</dbReference>
<dbReference type="PROSITE" id="PS50885">
    <property type="entry name" value="HAMP"/>
    <property type="match status" value="1"/>
</dbReference>
<accession>M4V9M9</accession>
<dbReference type="SUPFAM" id="SSF55874">
    <property type="entry name" value="ATPase domain of HSP90 chaperone/DNA topoisomerase II/histidine kinase"/>
    <property type="match status" value="1"/>
</dbReference>
<comment type="subcellular location">
    <subcellularLocation>
        <location evidence="2">Membrane</location>
    </subcellularLocation>
</comment>
<dbReference type="InterPro" id="IPR004358">
    <property type="entry name" value="Sig_transdc_His_kin-like_C"/>
</dbReference>
<keyword evidence="6 11" id="KW-0812">Transmembrane</keyword>
<dbReference type="STRING" id="1184267.A11Q_934"/>
<dbReference type="GO" id="GO:0005886">
    <property type="term" value="C:plasma membrane"/>
    <property type="evidence" value="ECO:0007669"/>
    <property type="project" value="TreeGrafter"/>
</dbReference>
<dbReference type="InterPro" id="IPR036890">
    <property type="entry name" value="HATPase_C_sf"/>
</dbReference>
<dbReference type="InterPro" id="IPR003594">
    <property type="entry name" value="HATPase_dom"/>
</dbReference>
<gene>
    <name evidence="14" type="ORF">A11Q_934</name>
</gene>
<name>M4V9M9_9BACT</name>
<evidence type="ECO:0000256" key="11">
    <source>
        <dbReference type="SAM" id="Phobius"/>
    </source>
</evidence>
<dbReference type="InterPro" id="IPR005467">
    <property type="entry name" value="His_kinase_dom"/>
</dbReference>
<dbReference type="Proteomes" id="UP000012040">
    <property type="component" value="Chromosome"/>
</dbReference>
<feature type="transmembrane region" description="Helical" evidence="11">
    <location>
        <begin position="183"/>
        <end position="202"/>
    </location>
</feature>
<reference evidence="14 15" key="1">
    <citation type="journal article" date="2013" name="ISME J.">
        <title>By their genes ye shall know them: genomic signatures of predatory bacteria.</title>
        <authorList>
            <person name="Pasternak Z."/>
            <person name="Pietrokovski S."/>
            <person name="Rotem O."/>
            <person name="Gophna U."/>
            <person name="Lurie-Weinberger M.N."/>
            <person name="Jurkevitch E."/>
        </authorList>
    </citation>
    <scope>NUCLEOTIDE SEQUENCE [LARGE SCALE GENOMIC DNA]</scope>
    <source>
        <strain evidence="14 15">JSS</strain>
    </source>
</reference>
<dbReference type="InterPro" id="IPR036097">
    <property type="entry name" value="HisK_dim/P_sf"/>
</dbReference>
<keyword evidence="15" id="KW-1185">Reference proteome</keyword>
<sequence>MALVTFLKKPNLKVRLTALFVLIFGATTLTFALFMYYALNDSLLNEFDNSLYNYAIDVTRSLEAPPANEPAFTLFPLDEDKIFPFSTGKSLISIRHSSGEIIVQTEGLEQWPLPYKEAFLYIQQGHDSHYLTLHDTSHLSAAESASYRLITFPLDIGVPPDYYLQIAVPMTTFETQLERLKSIILYGFPLLILISVVAGFYVSSKAMTPINQLIDNMNHVQFGRLSDRVALPESHDEIRTLTETHNRMLDRIEDAFRSQERFIANASHQLLTPLTVLKGEIETHLNQNKEQDQFLQSLIEETDKLTKIVHHMLLLSRIESGLEHLHFQDIEVDTILFQVIADLQKKASTRNIKIDVKIHDLADRQALKGQEDLVYNLIYNILENAIKYSPQDKSVSVTLTWNQDATTLDIVDYGSGIDSENIPLIFDRFMKINSMVKTSGYGLGLSIAKKIADLHGFRIAVLEPAMQGAHFQVTMPYTADASH</sequence>
<dbReference type="SMART" id="SM00387">
    <property type="entry name" value="HATPase_c"/>
    <property type="match status" value="1"/>
</dbReference>
<dbReference type="PANTHER" id="PTHR45436:SF5">
    <property type="entry name" value="SENSOR HISTIDINE KINASE TRCS"/>
    <property type="match status" value="1"/>
</dbReference>
<dbReference type="SMART" id="SM00388">
    <property type="entry name" value="HisKA"/>
    <property type="match status" value="1"/>
</dbReference>
<keyword evidence="8 11" id="KW-1133">Transmembrane helix</keyword>
<dbReference type="AlphaFoldDB" id="M4V9M9"/>
<evidence type="ECO:0000256" key="3">
    <source>
        <dbReference type="ARBA" id="ARBA00012438"/>
    </source>
</evidence>
<dbReference type="PATRIC" id="fig|1184267.3.peg.949"/>
<evidence type="ECO:0000256" key="10">
    <source>
        <dbReference type="ARBA" id="ARBA00023136"/>
    </source>
</evidence>
<dbReference type="PANTHER" id="PTHR45436">
    <property type="entry name" value="SENSOR HISTIDINE KINASE YKOH"/>
    <property type="match status" value="1"/>
</dbReference>
<dbReference type="InterPro" id="IPR050428">
    <property type="entry name" value="TCS_sensor_his_kinase"/>
</dbReference>
<evidence type="ECO:0000259" key="13">
    <source>
        <dbReference type="PROSITE" id="PS50885"/>
    </source>
</evidence>
<dbReference type="Gene3D" id="1.10.287.130">
    <property type="match status" value="1"/>
</dbReference>
<evidence type="ECO:0000256" key="7">
    <source>
        <dbReference type="ARBA" id="ARBA00022777"/>
    </source>
</evidence>
<keyword evidence="9" id="KW-0902">Two-component regulatory system</keyword>
<dbReference type="Gene3D" id="3.30.565.10">
    <property type="entry name" value="Histidine kinase-like ATPase, C-terminal domain"/>
    <property type="match status" value="1"/>
</dbReference>
<proteinExistence type="predicted"/>
<protein>
    <recommendedName>
        <fullName evidence="3">histidine kinase</fullName>
        <ecNumber evidence="3">2.7.13.3</ecNumber>
    </recommendedName>
</protein>
<dbReference type="InterPro" id="IPR003661">
    <property type="entry name" value="HisK_dim/P_dom"/>
</dbReference>
<dbReference type="PROSITE" id="PS50109">
    <property type="entry name" value="HIS_KIN"/>
    <property type="match status" value="1"/>
</dbReference>
<dbReference type="PRINTS" id="PR00344">
    <property type="entry name" value="BCTRLSENSOR"/>
</dbReference>
<evidence type="ECO:0000313" key="15">
    <source>
        <dbReference type="Proteomes" id="UP000012040"/>
    </source>
</evidence>
<dbReference type="HOGENOM" id="CLU_000445_89_6_7"/>
<evidence type="ECO:0000256" key="2">
    <source>
        <dbReference type="ARBA" id="ARBA00004370"/>
    </source>
</evidence>
<dbReference type="EMBL" id="CP003537">
    <property type="protein sequence ID" value="AGH95150.1"/>
    <property type="molecule type" value="Genomic_DNA"/>
</dbReference>
<dbReference type="Pfam" id="PF00512">
    <property type="entry name" value="HisKA"/>
    <property type="match status" value="1"/>
</dbReference>
<evidence type="ECO:0000256" key="4">
    <source>
        <dbReference type="ARBA" id="ARBA00022553"/>
    </source>
</evidence>
<evidence type="ECO:0000256" key="8">
    <source>
        <dbReference type="ARBA" id="ARBA00022989"/>
    </source>
</evidence>
<dbReference type="CDD" id="cd00082">
    <property type="entry name" value="HisKA"/>
    <property type="match status" value="1"/>
</dbReference>
<comment type="catalytic activity">
    <reaction evidence="1">
        <text>ATP + protein L-histidine = ADP + protein N-phospho-L-histidine.</text>
        <dbReference type="EC" id="2.7.13.3"/>
    </reaction>
</comment>
<feature type="domain" description="Histidine kinase" evidence="12">
    <location>
        <begin position="265"/>
        <end position="479"/>
    </location>
</feature>
<keyword evidence="7 14" id="KW-0418">Kinase</keyword>
<dbReference type="GO" id="GO:0000155">
    <property type="term" value="F:phosphorelay sensor kinase activity"/>
    <property type="evidence" value="ECO:0007669"/>
    <property type="project" value="InterPro"/>
</dbReference>
<dbReference type="Pfam" id="PF02518">
    <property type="entry name" value="HATPase_c"/>
    <property type="match status" value="1"/>
</dbReference>
<feature type="transmembrane region" description="Helical" evidence="11">
    <location>
        <begin position="16"/>
        <end position="39"/>
    </location>
</feature>
<evidence type="ECO:0000256" key="5">
    <source>
        <dbReference type="ARBA" id="ARBA00022679"/>
    </source>
</evidence>
<dbReference type="SUPFAM" id="SSF158472">
    <property type="entry name" value="HAMP domain-like"/>
    <property type="match status" value="1"/>
</dbReference>
<evidence type="ECO:0000313" key="14">
    <source>
        <dbReference type="EMBL" id="AGH95150.1"/>
    </source>
</evidence>